<keyword evidence="1" id="KW-1133">Transmembrane helix</keyword>
<accession>A0A6G8S7F2</accession>
<dbReference type="Proteomes" id="UP000501939">
    <property type="component" value="Chromosome"/>
</dbReference>
<proteinExistence type="predicted"/>
<dbReference type="InterPro" id="IPR050640">
    <property type="entry name" value="Bact_2-comp_sensor_kinase"/>
</dbReference>
<feature type="transmembrane region" description="Helical" evidence="1">
    <location>
        <begin position="75"/>
        <end position="104"/>
    </location>
</feature>
<feature type="domain" description="Signal transduction histidine kinase internal region" evidence="2">
    <location>
        <begin position="155"/>
        <end position="232"/>
    </location>
</feature>
<name>A0A6G8S7F2_9GAMM</name>
<dbReference type="Gene3D" id="3.30.565.10">
    <property type="entry name" value="Histidine kinase-like ATPase, C-terminal domain"/>
    <property type="match status" value="1"/>
</dbReference>
<keyword evidence="1" id="KW-0812">Transmembrane</keyword>
<evidence type="ECO:0000259" key="2">
    <source>
        <dbReference type="Pfam" id="PF06580"/>
    </source>
</evidence>
<gene>
    <name evidence="3" type="ORF">G8D99_14290</name>
</gene>
<dbReference type="InterPro" id="IPR036890">
    <property type="entry name" value="HATPase_C_sf"/>
</dbReference>
<dbReference type="GO" id="GO:0016020">
    <property type="term" value="C:membrane"/>
    <property type="evidence" value="ECO:0007669"/>
    <property type="project" value="InterPro"/>
</dbReference>
<feature type="transmembrane region" description="Helical" evidence="1">
    <location>
        <begin position="116"/>
        <end position="140"/>
    </location>
</feature>
<reference evidence="3 4" key="1">
    <citation type="submission" date="2020-03" db="EMBL/GenBank/DDBJ databases">
        <authorList>
            <person name="Zhu W."/>
        </authorList>
    </citation>
    <scope>NUCLEOTIDE SEQUENCE [LARGE SCALE GENOMIC DNA]</scope>
    <source>
        <strain evidence="3 4">185</strain>
    </source>
</reference>
<dbReference type="AlphaFoldDB" id="A0A6G8S7F2"/>
<sequence>MHSNFFTRMGQWQYFVELFIASIVLALLLSLAEAQSWSNLNLSHVIQSILYINWVVLAFIAIIEQFKGLWNKASPVFASIMGFCLLQMIILVTTTVLNLLFYWGSNFSLQNLSQEILFQGLVLHCSYGVLLGAFCFRYIYVRDEWLKQQNSELNAKIQALQARIHPHFLFNSLNSVVSLIGTDPDKAEQMLIDLSRLFRASFQELKLVSLKEEIALCQYYLAIEKLRLGERLEVEWNIQQPELIQQVSIPILTLQPLIENSIFHGVEKKMINAKIGILVEILQNQVTIVITNPFIADRISARQSNGIALENVKQRLKAHFGYGVLFRTHGGNGIFTTVIQYQYK</sequence>
<dbReference type="KEGG" id="alj:G8D99_14290"/>
<dbReference type="Pfam" id="PF06580">
    <property type="entry name" value="His_kinase"/>
    <property type="match status" value="1"/>
</dbReference>
<dbReference type="PANTHER" id="PTHR34220">
    <property type="entry name" value="SENSOR HISTIDINE KINASE YPDA"/>
    <property type="match status" value="1"/>
</dbReference>
<protein>
    <submittedName>
        <fullName evidence="3">Alginate biosynthesis protein</fullName>
    </submittedName>
</protein>
<dbReference type="EMBL" id="CP049916">
    <property type="protein sequence ID" value="QIO10060.1"/>
    <property type="molecule type" value="Genomic_DNA"/>
</dbReference>
<feature type="transmembrane region" description="Helical" evidence="1">
    <location>
        <begin position="44"/>
        <end position="63"/>
    </location>
</feature>
<keyword evidence="4" id="KW-1185">Reference proteome</keyword>
<evidence type="ECO:0000313" key="3">
    <source>
        <dbReference type="EMBL" id="QIO10060.1"/>
    </source>
</evidence>
<keyword evidence="1" id="KW-0472">Membrane</keyword>
<evidence type="ECO:0000256" key="1">
    <source>
        <dbReference type="SAM" id="Phobius"/>
    </source>
</evidence>
<dbReference type="GO" id="GO:0000155">
    <property type="term" value="F:phosphorelay sensor kinase activity"/>
    <property type="evidence" value="ECO:0007669"/>
    <property type="project" value="InterPro"/>
</dbReference>
<organism evidence="3 4">
    <name type="scientific">Acinetobacter lanii</name>
    <dbReference type="NCBI Taxonomy" id="2715163"/>
    <lineage>
        <taxon>Bacteria</taxon>
        <taxon>Pseudomonadati</taxon>
        <taxon>Pseudomonadota</taxon>
        <taxon>Gammaproteobacteria</taxon>
        <taxon>Moraxellales</taxon>
        <taxon>Moraxellaceae</taxon>
        <taxon>Acinetobacter</taxon>
    </lineage>
</organism>
<dbReference type="PANTHER" id="PTHR34220:SF7">
    <property type="entry name" value="SENSOR HISTIDINE KINASE YPDA"/>
    <property type="match status" value="1"/>
</dbReference>
<dbReference type="InterPro" id="IPR010559">
    <property type="entry name" value="Sig_transdc_His_kin_internal"/>
</dbReference>
<evidence type="ECO:0000313" key="4">
    <source>
        <dbReference type="Proteomes" id="UP000501939"/>
    </source>
</evidence>